<keyword evidence="5" id="KW-1185">Reference proteome</keyword>
<dbReference type="InterPro" id="IPR010982">
    <property type="entry name" value="Lambda_DNA-bd_dom_sf"/>
</dbReference>
<evidence type="ECO:0000313" key="5">
    <source>
        <dbReference type="Proteomes" id="UP001061298"/>
    </source>
</evidence>
<feature type="domain" description="CBM6" evidence="3">
    <location>
        <begin position="396"/>
        <end position="546"/>
    </location>
</feature>
<dbReference type="SUPFAM" id="SSF49785">
    <property type="entry name" value="Galactose-binding domain-like"/>
    <property type="match status" value="1"/>
</dbReference>
<dbReference type="Pfam" id="PF13560">
    <property type="entry name" value="HTH_31"/>
    <property type="match status" value="1"/>
</dbReference>
<reference evidence="4" key="1">
    <citation type="submission" date="2022-10" db="EMBL/GenBank/DDBJ databases">
        <authorList>
            <person name="Mo P."/>
        </authorList>
    </citation>
    <scope>NUCLEOTIDE SEQUENCE</scope>
    <source>
        <strain evidence="4">HUAS 13-4</strain>
    </source>
</reference>
<evidence type="ECO:0000256" key="1">
    <source>
        <dbReference type="SAM" id="MobiDB-lite"/>
    </source>
</evidence>
<accession>A0ABY6ECA3</accession>
<dbReference type="Gene3D" id="2.60.120.260">
    <property type="entry name" value="Galactose-binding domain-like"/>
    <property type="match status" value="2"/>
</dbReference>
<gene>
    <name evidence="4" type="ORF">N8I84_41005</name>
</gene>
<feature type="compositionally biased region" description="Basic and acidic residues" evidence="1">
    <location>
        <begin position="230"/>
        <end position="240"/>
    </location>
</feature>
<feature type="domain" description="HTH cro/C1-type" evidence="2">
    <location>
        <begin position="24"/>
        <end position="78"/>
    </location>
</feature>
<dbReference type="EMBL" id="CP106793">
    <property type="protein sequence ID" value="UXY24334.1"/>
    <property type="molecule type" value="Genomic_DNA"/>
</dbReference>
<dbReference type="SMART" id="SM00530">
    <property type="entry name" value="HTH_XRE"/>
    <property type="match status" value="1"/>
</dbReference>
<organism evidence="4 5">
    <name type="scientific">Streptomyces cynarae</name>
    <dbReference type="NCBI Taxonomy" id="2981134"/>
    <lineage>
        <taxon>Bacteria</taxon>
        <taxon>Bacillati</taxon>
        <taxon>Actinomycetota</taxon>
        <taxon>Actinomycetes</taxon>
        <taxon>Kitasatosporales</taxon>
        <taxon>Streptomycetaceae</taxon>
        <taxon>Streptomyces</taxon>
    </lineage>
</organism>
<evidence type="ECO:0000259" key="3">
    <source>
        <dbReference type="PROSITE" id="PS51175"/>
    </source>
</evidence>
<dbReference type="InterPro" id="IPR008979">
    <property type="entry name" value="Galactose-bd-like_sf"/>
</dbReference>
<dbReference type="Proteomes" id="UP001061298">
    <property type="component" value="Chromosome"/>
</dbReference>
<feature type="region of interest" description="Disordered" evidence="1">
    <location>
        <begin position="230"/>
        <end position="249"/>
    </location>
</feature>
<dbReference type="PROSITE" id="PS50943">
    <property type="entry name" value="HTH_CROC1"/>
    <property type="match status" value="1"/>
</dbReference>
<dbReference type="RefSeq" id="WP_263234588.1">
    <property type="nucleotide sequence ID" value="NZ_CP106793.1"/>
</dbReference>
<sequence>MAGRPLSPLPDSTPPQLRALVQRLRNAKESSGKTFEVLAKDSGVSESVVRRALAGKRVPLLETMERIARACGRNEYDMAKLWHGAKAEEVLPSGARKLGPKMVTSGVEFVESMIFMRIEGGYPPLQQLEQRAGRDQGGRTRLPHSTLQLVLKGRIPTTEKLFTVFMDALAVPPTQMRNWLDTHRRLVADATTRRAWGEPPPPVVRDDPAALTSCETADLALARMDRHEEIKRKSGQLREPDDYELPQDADLGVTKGDAITDKIDLALRGEHPTQPALYEAEYATLTGTRPDYTRPGASGPGTVPLPKGSSATFWVYSPTDGESAVCVDHFGGGRAKVLLDGEELDVPQVGGETKGTDTLRVFLSGGINKITVNGDSKELLLDRLRVASGGGTLVPMVYQAENGTLTGATRVTTAYPFAAGGKAVTDIGAARANALTLDVTAERAGRHALTIRYSNGEQAPSTHYNPDPIARHADLSVNGGPARRILFPTTFHFNSFQGLTIRVTLKKGTNRLTFTAEELPDFDGDTYNEHGQRSSYAPVIDQIAVTPLAAG</sequence>
<protein>
    <submittedName>
        <fullName evidence="4">Helix-turn-helix domain-containing protein</fullName>
    </submittedName>
</protein>
<dbReference type="InterPro" id="IPR001387">
    <property type="entry name" value="Cro/C1-type_HTH"/>
</dbReference>
<dbReference type="SUPFAM" id="SSF47413">
    <property type="entry name" value="lambda repressor-like DNA-binding domains"/>
    <property type="match status" value="1"/>
</dbReference>
<dbReference type="CDD" id="cd04081">
    <property type="entry name" value="CBM35_galactosidase-like"/>
    <property type="match status" value="1"/>
</dbReference>
<name>A0ABY6ECA3_9ACTN</name>
<dbReference type="CDD" id="cd00093">
    <property type="entry name" value="HTH_XRE"/>
    <property type="match status" value="1"/>
</dbReference>
<evidence type="ECO:0000313" key="4">
    <source>
        <dbReference type="EMBL" id="UXY24334.1"/>
    </source>
</evidence>
<proteinExistence type="predicted"/>
<dbReference type="Gene3D" id="1.10.260.40">
    <property type="entry name" value="lambda repressor-like DNA-binding domains"/>
    <property type="match status" value="1"/>
</dbReference>
<dbReference type="PROSITE" id="PS51175">
    <property type="entry name" value="CBM6"/>
    <property type="match status" value="1"/>
</dbReference>
<evidence type="ECO:0000259" key="2">
    <source>
        <dbReference type="PROSITE" id="PS50943"/>
    </source>
</evidence>
<dbReference type="InterPro" id="IPR005084">
    <property type="entry name" value="CBM6"/>
</dbReference>